<dbReference type="Proteomes" id="UP000012149">
    <property type="component" value="Unassembled WGS sequence"/>
</dbReference>
<protein>
    <submittedName>
        <fullName evidence="2">Uncharacterized protein</fullName>
    </submittedName>
</protein>
<organism evidence="2 3">
    <name type="scientific">Leptospira santarosai str. CBC1416</name>
    <dbReference type="NCBI Taxonomy" id="1193059"/>
    <lineage>
        <taxon>Bacteria</taxon>
        <taxon>Pseudomonadati</taxon>
        <taxon>Spirochaetota</taxon>
        <taxon>Spirochaetia</taxon>
        <taxon>Leptospirales</taxon>
        <taxon>Leptospiraceae</taxon>
        <taxon>Leptospira</taxon>
    </lineage>
</organism>
<dbReference type="EMBL" id="AKWE02000146">
    <property type="protein sequence ID" value="EMO56891.1"/>
    <property type="molecule type" value="Genomic_DNA"/>
</dbReference>
<feature type="region of interest" description="Disordered" evidence="1">
    <location>
        <begin position="158"/>
        <end position="235"/>
    </location>
</feature>
<sequence>MPSLKEELDIALLEKHQAWHEARGMLSPSKTLTTNKLTANYSKRVSYNRRDGFGTSVGISRNNNVVMPGVGASISRSEYGGFGADITSNQYGQTEGAGGRPGFGGVSGGLSWSERDGFTASFNVSGTNAFSYNSQTGLSSNSDFLSQYAMNNGLSQGVAQTDEEKAHAARVEAEERARAAQNRNNQESGAAAVSGAGVLTQRRDEDGAENEGRTNNGNGRGRNGEPLIDYGNGSYDNNYNRRTDVVGSQEAINRAQIETDPTKNNQHYTGELAERFTDTIRDLRQRAEASLTADDRSQIRTLNDEIKRNTDALNGRGNSSLNKTPEQMRLEIATAQSRINEIKYNKPGILPTSDPSGRNYQSVINMLGDSKISTNQLGASTAGAICYIQTHSAQLGQDTVDFWRQQISNNAVGVTNQQYHGMQAPAVGAGGSWVPEGNKYVSHTTTDGRTGVISVLSSDVNALNNSRANTAIAWIDNNNDGVANHYVRIVRGADGTWYNYDHNRQGDQIAEPREVNFNNVYGIEYNPLSSD</sequence>
<evidence type="ECO:0000313" key="2">
    <source>
        <dbReference type="EMBL" id="EMO56891.1"/>
    </source>
</evidence>
<evidence type="ECO:0000256" key="1">
    <source>
        <dbReference type="SAM" id="MobiDB-lite"/>
    </source>
</evidence>
<accession>M6VP27</accession>
<dbReference type="AlphaFoldDB" id="M6VP27"/>
<proteinExistence type="predicted"/>
<gene>
    <name evidence="2" type="ORF">LEP1GSC161_2505</name>
</gene>
<feature type="compositionally biased region" description="Basic and acidic residues" evidence="1">
    <location>
        <begin position="162"/>
        <end position="178"/>
    </location>
</feature>
<reference evidence="2 3" key="1">
    <citation type="submission" date="2013-01" db="EMBL/GenBank/DDBJ databases">
        <authorList>
            <person name="Harkins D.M."/>
            <person name="Durkin A.S."/>
            <person name="Brinkac L.M."/>
            <person name="Haft D.H."/>
            <person name="Selengut J.D."/>
            <person name="Sanka R."/>
            <person name="DePew J."/>
            <person name="Purushe J."/>
            <person name="Matthias M.A."/>
            <person name="Vinetz J.M."/>
            <person name="Sutton G.G."/>
            <person name="Nierman W.C."/>
            <person name="Fouts D.E."/>
        </authorList>
    </citation>
    <scope>NUCLEOTIDE SEQUENCE [LARGE SCALE GENOMIC DNA]</scope>
    <source>
        <strain evidence="2 3">CBC1416</strain>
    </source>
</reference>
<comment type="caution">
    <text evidence="2">The sequence shown here is derived from an EMBL/GenBank/DDBJ whole genome shotgun (WGS) entry which is preliminary data.</text>
</comment>
<evidence type="ECO:0000313" key="3">
    <source>
        <dbReference type="Proteomes" id="UP000012149"/>
    </source>
</evidence>
<feature type="compositionally biased region" description="Low complexity" evidence="1">
    <location>
        <begin position="188"/>
        <end position="198"/>
    </location>
</feature>
<name>M6VP27_9LEPT</name>